<dbReference type="InterPro" id="IPR004304">
    <property type="entry name" value="FmdA_AmdA"/>
</dbReference>
<feature type="domain" description="ABC transporter" evidence="5">
    <location>
        <begin position="2"/>
        <end position="231"/>
    </location>
</feature>
<dbReference type="PROSITE" id="PS50893">
    <property type="entry name" value="ABC_TRANSPORTER_2"/>
    <property type="match status" value="1"/>
</dbReference>
<evidence type="ECO:0000256" key="3">
    <source>
        <dbReference type="ARBA" id="ARBA00022840"/>
    </source>
</evidence>
<dbReference type="InterPro" id="IPR017780">
    <property type="entry name" value="ABC_transptr_urea_ATP-bd_UrtE"/>
</dbReference>
<dbReference type="Gene3D" id="2.60.120.580">
    <property type="entry name" value="Acetamidase/Formamidase-like domains"/>
    <property type="match status" value="1"/>
</dbReference>
<dbReference type="GO" id="GO:0005524">
    <property type="term" value="F:ATP binding"/>
    <property type="evidence" value="ECO:0007669"/>
    <property type="project" value="UniProtKB-KW"/>
</dbReference>
<dbReference type="AlphaFoldDB" id="A0A5C6U5L3"/>
<sequence>MLSVKDLFVAYGQSEALHGISFEAAPKETVAIMGRNGMGKTTLFKSLMGVLPAKAGTVSVAGQDITKDESYRRVAKGIAYVPQGRMIFPTLTVEENIQTGLENATDKRIPDEIYALFPVLWEMRRRKGGNLSGGQQQQLAIARALVTNPKVLLLDEPTEGIQPSIIKDIAKALNEIRKLREISIVVSEQVLSFAMDVADRLFVIEGGRLVHETGALTPTPPTSSNTCLSDPPRLHPRRSRAMPETLIKVDLSKPAPTNEMVHNRWHPDIPMACWVKPGDEFVLETYDWTGGFIKNNDSADDVRDIDLSTVHYLSGPVGVKGAEPGDLLVVDLLDIGAKDDSLWGFNGFFSKKNGGGFLTEHFPQAQKSIWDFHGMFTTSRHVPGVKYAGLIHPGLIGCLPDPKMLEMWNAREQALIDSDPATSGLANPPFAGTAHMGKLTGDAKAKAAAAGARTVPPREHGGNCDIKDLSRGSKIFFPVYVDGAGLSVGDLHFSQGDGEITFCGAIEMAGWVHMKVQLIKGGMAKYGIKNPIFKPSPIKPVYDDYVIFEGISVDEAGKQYYLDVNVAYRQACLNAIEYLKKFGYSGAQAYSILGTAPVQGHISGVVDVPNACATLWLPTAIFDFDINPSAAGPTKFIDGSVQMPLSPDLK</sequence>
<protein>
    <submittedName>
        <fullName evidence="6">Urea ABC transporter ATP-binding subunit UrtE</fullName>
    </submittedName>
</protein>
<dbReference type="NCBIfam" id="NF045496">
    <property type="entry name" value="FormamaseFmdA"/>
    <property type="match status" value="1"/>
</dbReference>
<dbReference type="PANTHER" id="PTHR31891:SF1">
    <property type="entry name" value="FORMAMIDASE C869.04-RELATED"/>
    <property type="match status" value="1"/>
</dbReference>
<evidence type="ECO:0000256" key="2">
    <source>
        <dbReference type="ARBA" id="ARBA00022741"/>
    </source>
</evidence>
<keyword evidence="7" id="KW-1185">Reference proteome</keyword>
<comment type="caution">
    <text evidence="6">The sequence shown here is derived from an EMBL/GenBank/DDBJ whole genome shotgun (WGS) entry which is preliminary data.</text>
</comment>
<evidence type="ECO:0000259" key="5">
    <source>
        <dbReference type="PROSITE" id="PS50893"/>
    </source>
</evidence>
<dbReference type="PANTHER" id="PTHR31891">
    <property type="entry name" value="FORMAMIDASE C869.04-RELATED"/>
    <property type="match status" value="1"/>
</dbReference>
<dbReference type="Gene3D" id="3.40.50.300">
    <property type="entry name" value="P-loop containing nucleotide triphosphate hydrolases"/>
    <property type="match status" value="1"/>
</dbReference>
<dbReference type="SUPFAM" id="SSF141130">
    <property type="entry name" value="Acetamidase/Formamidase-like"/>
    <property type="match status" value="1"/>
</dbReference>
<keyword evidence="3 6" id="KW-0067">ATP-binding</keyword>
<gene>
    <name evidence="6" type="primary">urtE</name>
    <name evidence="6" type="ORF">FSC37_19030</name>
</gene>
<dbReference type="GO" id="GO:0016887">
    <property type="term" value="F:ATP hydrolysis activity"/>
    <property type="evidence" value="ECO:0007669"/>
    <property type="project" value="InterPro"/>
</dbReference>
<dbReference type="InterPro" id="IPR003593">
    <property type="entry name" value="AAA+_ATPase"/>
</dbReference>
<dbReference type="InterPro" id="IPR003439">
    <property type="entry name" value="ABC_transporter-like_ATP-bd"/>
</dbReference>
<keyword evidence="1" id="KW-0472">Membrane</keyword>
<dbReference type="GO" id="GO:0016811">
    <property type="term" value="F:hydrolase activity, acting on carbon-nitrogen (but not peptide) bonds, in linear amides"/>
    <property type="evidence" value="ECO:0007669"/>
    <property type="project" value="InterPro"/>
</dbReference>
<organism evidence="6 7">
    <name type="scientific">Piscinibacter aquaticus</name>
    <dbReference type="NCBI Taxonomy" id="392597"/>
    <lineage>
        <taxon>Bacteria</taxon>
        <taxon>Pseudomonadati</taxon>
        <taxon>Pseudomonadota</taxon>
        <taxon>Betaproteobacteria</taxon>
        <taxon>Burkholderiales</taxon>
        <taxon>Sphaerotilaceae</taxon>
        <taxon>Piscinibacter</taxon>
    </lineage>
</organism>
<dbReference type="EMBL" id="VOPW01000001">
    <property type="protein sequence ID" value="TXC67075.1"/>
    <property type="molecule type" value="Genomic_DNA"/>
</dbReference>
<evidence type="ECO:0000256" key="4">
    <source>
        <dbReference type="SAM" id="MobiDB-lite"/>
    </source>
</evidence>
<proteinExistence type="predicted"/>
<dbReference type="NCBIfam" id="TIGR03410">
    <property type="entry name" value="urea_trans_UrtE"/>
    <property type="match status" value="1"/>
</dbReference>
<dbReference type="SUPFAM" id="SSF52540">
    <property type="entry name" value="P-loop containing nucleoside triphosphate hydrolases"/>
    <property type="match status" value="1"/>
</dbReference>
<evidence type="ECO:0000256" key="1">
    <source>
        <dbReference type="ARBA" id="ARBA00022475"/>
    </source>
</evidence>
<dbReference type="CDD" id="cd03224">
    <property type="entry name" value="ABC_TM1139_LivF_branched"/>
    <property type="match status" value="1"/>
</dbReference>
<name>A0A5C6U5L3_9BURK</name>
<dbReference type="Pfam" id="PF03069">
    <property type="entry name" value="FmdA_AmdA"/>
    <property type="match status" value="1"/>
</dbReference>
<keyword evidence="2" id="KW-0547">Nucleotide-binding</keyword>
<dbReference type="Proteomes" id="UP000321832">
    <property type="component" value="Unassembled WGS sequence"/>
</dbReference>
<keyword evidence="1" id="KW-1003">Cell membrane</keyword>
<evidence type="ECO:0000313" key="7">
    <source>
        <dbReference type="Proteomes" id="UP000321832"/>
    </source>
</evidence>
<feature type="region of interest" description="Disordered" evidence="4">
    <location>
        <begin position="214"/>
        <end position="236"/>
    </location>
</feature>
<dbReference type="Pfam" id="PF00005">
    <property type="entry name" value="ABC_tran"/>
    <property type="match status" value="1"/>
</dbReference>
<dbReference type="InterPro" id="IPR054833">
    <property type="entry name" value="FormamaseFmdA"/>
</dbReference>
<reference evidence="6 7" key="1">
    <citation type="submission" date="2019-08" db="EMBL/GenBank/DDBJ databases">
        <authorList>
            <person name="Khan S.A."/>
            <person name="Jeon C.O."/>
            <person name="Jeong S.E."/>
        </authorList>
    </citation>
    <scope>NUCLEOTIDE SEQUENCE [LARGE SCALE GENOMIC DNA]</scope>
    <source>
        <strain evidence="7">IMCC1728</strain>
    </source>
</reference>
<evidence type="ECO:0000313" key="6">
    <source>
        <dbReference type="EMBL" id="TXC67075.1"/>
    </source>
</evidence>
<dbReference type="SMART" id="SM00382">
    <property type="entry name" value="AAA"/>
    <property type="match status" value="1"/>
</dbReference>
<dbReference type="InterPro" id="IPR027417">
    <property type="entry name" value="P-loop_NTPase"/>
</dbReference>
<accession>A0A5C6U5L3</accession>